<keyword evidence="3" id="KW-1185">Reference proteome</keyword>
<dbReference type="Gene3D" id="3.40.50.11350">
    <property type="match status" value="1"/>
</dbReference>
<evidence type="ECO:0008006" key="4">
    <source>
        <dbReference type="Google" id="ProtNLM"/>
    </source>
</evidence>
<evidence type="ECO:0000313" key="2">
    <source>
        <dbReference type="EMBL" id="GAU90453.1"/>
    </source>
</evidence>
<accession>A0A1D1UVQ1</accession>
<evidence type="ECO:0000313" key="3">
    <source>
        <dbReference type="Proteomes" id="UP000186922"/>
    </source>
</evidence>
<evidence type="ECO:0000256" key="1">
    <source>
        <dbReference type="SAM" id="Phobius"/>
    </source>
</evidence>
<keyword evidence="1" id="KW-1133">Transmembrane helix</keyword>
<reference evidence="2 3" key="1">
    <citation type="journal article" date="2016" name="Nat. Commun.">
        <title>Extremotolerant tardigrade genome and improved radiotolerance of human cultured cells by tardigrade-unique protein.</title>
        <authorList>
            <person name="Hashimoto T."/>
            <person name="Horikawa D.D."/>
            <person name="Saito Y."/>
            <person name="Kuwahara H."/>
            <person name="Kozuka-Hata H."/>
            <person name="Shin-I T."/>
            <person name="Minakuchi Y."/>
            <person name="Ohishi K."/>
            <person name="Motoyama A."/>
            <person name="Aizu T."/>
            <person name="Enomoto A."/>
            <person name="Kondo K."/>
            <person name="Tanaka S."/>
            <person name="Hara Y."/>
            <person name="Koshikawa S."/>
            <person name="Sagara H."/>
            <person name="Miura T."/>
            <person name="Yokobori S."/>
            <person name="Miyagawa K."/>
            <person name="Suzuki Y."/>
            <person name="Kubo T."/>
            <person name="Oyama M."/>
            <person name="Kohara Y."/>
            <person name="Fujiyama A."/>
            <person name="Arakawa K."/>
            <person name="Katayama T."/>
            <person name="Toyoda A."/>
            <person name="Kunieda T."/>
        </authorList>
    </citation>
    <scope>NUCLEOTIDE SEQUENCE [LARGE SCALE GENOMIC DNA]</scope>
    <source>
        <strain evidence="2 3">YOKOZUNA-1</strain>
    </source>
</reference>
<dbReference type="GO" id="GO:0006487">
    <property type="term" value="P:protein N-linked glycosylation"/>
    <property type="evidence" value="ECO:0007669"/>
    <property type="project" value="TreeGrafter"/>
</dbReference>
<keyword evidence="1" id="KW-0472">Membrane</keyword>
<gene>
    <name evidence="2" type="primary">RvY_02866</name>
    <name evidence="2" type="synonym">RvY_02866.1</name>
    <name evidence="2" type="ORF">RvY_02866-1</name>
</gene>
<dbReference type="PANTHER" id="PTHR13132:SF29">
    <property type="entry name" value="ALPHA-(1,6)-FUCOSYLTRANSFERASE"/>
    <property type="match status" value="1"/>
</dbReference>
<protein>
    <recommendedName>
        <fullName evidence="4">GT23 domain-containing protein</fullName>
    </recommendedName>
</protein>
<keyword evidence="1" id="KW-0812">Transmembrane</keyword>
<dbReference type="Proteomes" id="UP000186922">
    <property type="component" value="Unassembled WGS sequence"/>
</dbReference>
<dbReference type="EMBL" id="BDGG01000001">
    <property type="protein sequence ID" value="GAU90453.1"/>
    <property type="molecule type" value="Genomic_DNA"/>
</dbReference>
<feature type="transmembrane region" description="Helical" evidence="1">
    <location>
        <begin position="6"/>
        <end position="24"/>
    </location>
</feature>
<proteinExistence type="predicted"/>
<dbReference type="GO" id="GO:0046921">
    <property type="term" value="F:alpha-(1-&gt;6)-fucosyltransferase activity"/>
    <property type="evidence" value="ECO:0007669"/>
    <property type="project" value="TreeGrafter"/>
</dbReference>
<organism evidence="2 3">
    <name type="scientific">Ramazzottius varieornatus</name>
    <name type="common">Water bear</name>
    <name type="synonym">Tardigrade</name>
    <dbReference type="NCBI Taxonomy" id="947166"/>
    <lineage>
        <taxon>Eukaryota</taxon>
        <taxon>Metazoa</taxon>
        <taxon>Ecdysozoa</taxon>
        <taxon>Tardigrada</taxon>
        <taxon>Eutardigrada</taxon>
        <taxon>Parachela</taxon>
        <taxon>Hypsibioidea</taxon>
        <taxon>Ramazzottiidae</taxon>
        <taxon>Ramazzottius</taxon>
    </lineage>
</organism>
<dbReference type="AlphaFoldDB" id="A0A1D1UVQ1"/>
<dbReference type="OrthoDB" id="10006912at2759"/>
<sequence length="413" mass="47478">MVHYFYVHLVYICVVFVLISFKMIDVVPNMFAFRKTPVSFAGLTKLPSDSTQNDVPERLSFEKRWNDIVDTEEVNRFRSEYVRRCPSFKTTYTLNIESGKDRNISADLLATRGLASALNSVLSAFVLCDLVDPPRKFYLAAEKWNYGNFNTVFMDFTDRTVCHITKLKPVLADRSTRLRLLPNGTVKIDGPHALFELSILPHQSEHYNVHRNLPAHTGLAKYFSMKSVTARAFLVPAPYIKKIIRLMWSELTDFDGKYVFFHIRRGDKHKEAQEVPVRKFLEKYMENCGQGSSCSRTVFVMCDGEKTCNDFKSQLGPGYRYAHYSSLMSSWKLWVAAQHYPEHSQEKFDALSETERLAQTTELIVSLYLAALADSVFCTYSSNVCRLIALLRGGTLDNSTVYSLDTTNWHNYR</sequence>
<dbReference type="PANTHER" id="PTHR13132">
    <property type="entry name" value="ALPHA- 1,6 -FUCOSYLTRANSFERASE"/>
    <property type="match status" value="1"/>
</dbReference>
<name>A0A1D1UVQ1_RAMVA</name>
<comment type="caution">
    <text evidence="2">The sequence shown here is derived from an EMBL/GenBank/DDBJ whole genome shotgun (WGS) entry which is preliminary data.</text>
</comment>